<evidence type="ECO:0000313" key="8">
    <source>
        <dbReference type="Proteomes" id="UP000320781"/>
    </source>
</evidence>
<dbReference type="Gene3D" id="3.40.50.720">
    <property type="entry name" value="NAD(P)-binding Rossmann-like Domain"/>
    <property type="match status" value="1"/>
</dbReference>
<dbReference type="GO" id="GO:0016491">
    <property type="term" value="F:oxidoreductase activity"/>
    <property type="evidence" value="ECO:0007669"/>
    <property type="project" value="UniProtKB-KW"/>
</dbReference>
<dbReference type="EMBL" id="SOKU01000081">
    <property type="protein sequence ID" value="TES86527.1"/>
    <property type="molecule type" value="Genomic_DNA"/>
</dbReference>
<sequence>MAKEGMVAVLDRPDGKFELKEYPIPDPAPGTILVKQELAGVCGTDIHMYHGHLPGITYPICLGHEFMGRIEALGRGVTTDFLGKPVKEGDRIIVVPGVGCGKCYWCEIAKTPTTCEEGFAYGFFSDEDKEYHFTGGFAEYIYLHHPRTAILKSDLSPELGALLEPISVAIHAATKGKIHLGDTVVIQGSGAVGLSCQVCAKLAGAAKIIHIGGPTPFRIKMAKEFGADITINIAEVKDPEERVQMVKDNTIKGMGADVVFECAGAPQAVREGLDMLRRSGTFVEVGHFTNVGEVSLNPFTHICNKNVNLQGSWGGEAEGFARGLPILEKRALPYERLITHKLSLKRLNEAMRVPDQGYILDGKESLKITISSEIS</sequence>
<protein>
    <submittedName>
        <fullName evidence="7">Sorbitol dehydrogenase</fullName>
    </submittedName>
</protein>
<keyword evidence="2 4" id="KW-0862">Zinc</keyword>
<keyword evidence="3" id="KW-0560">Oxidoreductase</keyword>
<dbReference type="Proteomes" id="UP000320781">
    <property type="component" value="Unassembled WGS sequence"/>
</dbReference>
<evidence type="ECO:0000259" key="5">
    <source>
        <dbReference type="Pfam" id="PF00107"/>
    </source>
</evidence>
<dbReference type="InterPro" id="IPR013154">
    <property type="entry name" value="ADH-like_N"/>
</dbReference>
<dbReference type="InterPro" id="IPR050129">
    <property type="entry name" value="Zn_alcohol_dh"/>
</dbReference>
<evidence type="ECO:0000259" key="6">
    <source>
        <dbReference type="Pfam" id="PF08240"/>
    </source>
</evidence>
<reference evidence="7 8" key="1">
    <citation type="submission" date="2019-03" db="EMBL/GenBank/DDBJ databases">
        <title>Metabolic potential of uncultured bacteria and archaea associated with petroleum seepage in deep-sea sediments.</title>
        <authorList>
            <person name="Dong X."/>
            <person name="Hubert C."/>
        </authorList>
    </citation>
    <scope>NUCLEOTIDE SEQUENCE [LARGE SCALE GENOMIC DNA]</scope>
    <source>
        <strain evidence="7">E44_bin92</strain>
    </source>
</reference>
<dbReference type="PROSITE" id="PS00059">
    <property type="entry name" value="ADH_ZINC"/>
    <property type="match status" value="1"/>
</dbReference>
<evidence type="ECO:0000256" key="2">
    <source>
        <dbReference type="ARBA" id="ARBA00022833"/>
    </source>
</evidence>
<dbReference type="Gene3D" id="3.90.180.10">
    <property type="entry name" value="Medium-chain alcohol dehydrogenases, catalytic domain"/>
    <property type="match status" value="1"/>
</dbReference>
<dbReference type="SUPFAM" id="SSF50129">
    <property type="entry name" value="GroES-like"/>
    <property type="match status" value="1"/>
</dbReference>
<dbReference type="Pfam" id="PF08240">
    <property type="entry name" value="ADH_N"/>
    <property type="match status" value="1"/>
</dbReference>
<dbReference type="SUPFAM" id="SSF51735">
    <property type="entry name" value="NAD(P)-binding Rossmann-fold domains"/>
    <property type="match status" value="1"/>
</dbReference>
<dbReference type="InterPro" id="IPR013149">
    <property type="entry name" value="ADH-like_C"/>
</dbReference>
<dbReference type="AlphaFoldDB" id="A0A523QLC8"/>
<dbReference type="InterPro" id="IPR036291">
    <property type="entry name" value="NAD(P)-bd_dom_sf"/>
</dbReference>
<dbReference type="InterPro" id="IPR011032">
    <property type="entry name" value="GroES-like_sf"/>
</dbReference>
<dbReference type="Pfam" id="PF00107">
    <property type="entry name" value="ADH_zinc_N"/>
    <property type="match status" value="1"/>
</dbReference>
<feature type="domain" description="Alcohol dehydrogenase-like N-terminal" evidence="6">
    <location>
        <begin position="29"/>
        <end position="145"/>
    </location>
</feature>
<evidence type="ECO:0000256" key="1">
    <source>
        <dbReference type="ARBA" id="ARBA00022723"/>
    </source>
</evidence>
<comment type="caution">
    <text evidence="7">The sequence shown here is derived from an EMBL/GenBank/DDBJ whole genome shotgun (WGS) entry which is preliminary data.</text>
</comment>
<feature type="domain" description="Alcohol dehydrogenase-like C-terminal" evidence="5">
    <location>
        <begin position="191"/>
        <end position="325"/>
    </location>
</feature>
<evidence type="ECO:0000313" key="7">
    <source>
        <dbReference type="EMBL" id="TES86527.1"/>
    </source>
</evidence>
<keyword evidence="1 4" id="KW-0479">Metal-binding</keyword>
<organism evidence="7 8">
    <name type="scientific">Aerophobetes bacterium</name>
    <dbReference type="NCBI Taxonomy" id="2030807"/>
    <lineage>
        <taxon>Bacteria</taxon>
        <taxon>Candidatus Aerophobota</taxon>
    </lineage>
</organism>
<proteinExistence type="inferred from homology"/>
<evidence type="ECO:0000256" key="4">
    <source>
        <dbReference type="RuleBase" id="RU361277"/>
    </source>
</evidence>
<name>A0A523QLC8_UNCAE</name>
<gene>
    <name evidence="7" type="ORF">E3J95_01730</name>
</gene>
<evidence type="ECO:0000256" key="3">
    <source>
        <dbReference type="ARBA" id="ARBA00023002"/>
    </source>
</evidence>
<dbReference type="PANTHER" id="PTHR43401">
    <property type="entry name" value="L-THREONINE 3-DEHYDROGENASE"/>
    <property type="match status" value="1"/>
</dbReference>
<dbReference type="CDD" id="cd08231">
    <property type="entry name" value="MDR_TM0436_like"/>
    <property type="match status" value="1"/>
</dbReference>
<accession>A0A523QLC8</accession>
<comment type="similarity">
    <text evidence="4">Belongs to the zinc-containing alcohol dehydrogenase family.</text>
</comment>
<dbReference type="GO" id="GO:0008270">
    <property type="term" value="F:zinc ion binding"/>
    <property type="evidence" value="ECO:0007669"/>
    <property type="project" value="InterPro"/>
</dbReference>
<comment type="cofactor">
    <cofactor evidence="4">
        <name>Zn(2+)</name>
        <dbReference type="ChEBI" id="CHEBI:29105"/>
    </cofactor>
</comment>
<dbReference type="InterPro" id="IPR002328">
    <property type="entry name" value="ADH_Zn_CS"/>
</dbReference>